<dbReference type="EMBL" id="CM037156">
    <property type="protein sequence ID" value="KAH7837961.1"/>
    <property type="molecule type" value="Genomic_DNA"/>
</dbReference>
<accession>A0ACB7XBM6</accession>
<reference evidence="1 2" key="1">
    <citation type="journal article" date="2021" name="Hortic Res">
        <title>High-quality reference genome and annotation aids understanding of berry development for evergreen blueberry (Vaccinium darrowii).</title>
        <authorList>
            <person name="Yu J."/>
            <person name="Hulse-Kemp A.M."/>
            <person name="Babiker E."/>
            <person name="Staton M."/>
        </authorList>
    </citation>
    <scope>NUCLEOTIDE SEQUENCE [LARGE SCALE GENOMIC DNA]</scope>
    <source>
        <strain evidence="2">cv. NJ 8807/NJ 8810</strain>
        <tissue evidence="1">Young leaf</tissue>
    </source>
</reference>
<dbReference type="Proteomes" id="UP000828048">
    <property type="component" value="Chromosome 6"/>
</dbReference>
<evidence type="ECO:0000313" key="2">
    <source>
        <dbReference type="Proteomes" id="UP000828048"/>
    </source>
</evidence>
<organism evidence="1 2">
    <name type="scientific">Vaccinium darrowii</name>
    <dbReference type="NCBI Taxonomy" id="229202"/>
    <lineage>
        <taxon>Eukaryota</taxon>
        <taxon>Viridiplantae</taxon>
        <taxon>Streptophyta</taxon>
        <taxon>Embryophyta</taxon>
        <taxon>Tracheophyta</taxon>
        <taxon>Spermatophyta</taxon>
        <taxon>Magnoliopsida</taxon>
        <taxon>eudicotyledons</taxon>
        <taxon>Gunneridae</taxon>
        <taxon>Pentapetalae</taxon>
        <taxon>asterids</taxon>
        <taxon>Ericales</taxon>
        <taxon>Ericaceae</taxon>
        <taxon>Vaccinioideae</taxon>
        <taxon>Vaccinieae</taxon>
        <taxon>Vaccinium</taxon>
    </lineage>
</organism>
<comment type="caution">
    <text evidence="1">The sequence shown here is derived from an EMBL/GenBank/DDBJ whole genome shotgun (WGS) entry which is preliminary data.</text>
</comment>
<sequence length="412" mass="45260">MPRYALFAFTICFLTLIPIITAVPTYTAIDCPNATLSTTPTYAQNSTYQTNLNTLFSVLSSNSTVSNGFYNFTAGTSSPDVAYGLFLCRGDVSAAVCQDCVGFATTDVIERCPTSKRVTIWYDQCLLRYSNASIFGTADTVIWITLANPSNVANATRFSQILGEVMDDVANRASSDNSGKKFATAKANISSLEPLYGLGQCTPDLSVSDCNSCLRDGITKLPDDKQGGRVLFRSCYVWFEMYPFYNDSFGAAPPPPPPVVSAPGGEKILIYEFVPNKSLDYFLFDPQEQAKLDWSRRYKIIGGAWKLWREGRPLDLMDPTLEGSHSRTEVTRCIHIALLCVQDDPDARPSMATVVLMLNSYSTTLSLPQQPGFLGRSKPGSNSFQALESDQSTSKSMQWSINKASVTELDPR</sequence>
<keyword evidence="2" id="KW-1185">Reference proteome</keyword>
<protein>
    <submittedName>
        <fullName evidence="1">Uncharacterized protein</fullName>
    </submittedName>
</protein>
<gene>
    <name evidence="1" type="ORF">Vadar_020179</name>
</gene>
<evidence type="ECO:0000313" key="1">
    <source>
        <dbReference type="EMBL" id="KAH7837961.1"/>
    </source>
</evidence>
<name>A0ACB7XBM6_9ERIC</name>
<proteinExistence type="predicted"/>